<dbReference type="Gene3D" id="3.40.50.150">
    <property type="entry name" value="Vaccinia Virus protein VP39"/>
    <property type="match status" value="1"/>
</dbReference>
<dbReference type="AlphaFoldDB" id="A0A6J6BSH9"/>
<proteinExistence type="predicted"/>
<protein>
    <submittedName>
        <fullName evidence="1">Unannotated protein</fullName>
    </submittedName>
</protein>
<evidence type="ECO:0000313" key="1">
    <source>
        <dbReference type="EMBL" id="CAB4541665.1"/>
    </source>
</evidence>
<gene>
    <name evidence="1" type="ORF">UFOPK1495_00235</name>
</gene>
<name>A0A6J6BSH9_9ZZZZ</name>
<dbReference type="SUPFAM" id="SSF53335">
    <property type="entry name" value="S-adenosyl-L-methionine-dependent methyltransferases"/>
    <property type="match status" value="1"/>
</dbReference>
<accession>A0A6J6BSH9</accession>
<sequence length="193" mass="20540">MPTLAAVIGAPTSVLIVSTRKTVIVEGQRRFPKAVEEELGRRHAQALAASSGRVLDLSDPGARSILREAIDNGAVSGGSQWDTVVSVAELIRFPDLTASLNAIDALLAPGGRLLAIEPVVRPGTLRVFGLAPWSATRSVRGFHVGRDIAAALRTTPLMNDDIDRFTLSTAVVPLRHFVSVSARRAVTVPEVHQ</sequence>
<dbReference type="EMBL" id="CAEZSU010000015">
    <property type="protein sequence ID" value="CAB4541665.1"/>
    <property type="molecule type" value="Genomic_DNA"/>
</dbReference>
<dbReference type="InterPro" id="IPR029063">
    <property type="entry name" value="SAM-dependent_MTases_sf"/>
</dbReference>
<organism evidence="1">
    <name type="scientific">freshwater metagenome</name>
    <dbReference type="NCBI Taxonomy" id="449393"/>
    <lineage>
        <taxon>unclassified sequences</taxon>
        <taxon>metagenomes</taxon>
        <taxon>ecological metagenomes</taxon>
    </lineage>
</organism>
<reference evidence="1" key="1">
    <citation type="submission" date="2020-05" db="EMBL/GenBank/DDBJ databases">
        <authorList>
            <person name="Chiriac C."/>
            <person name="Salcher M."/>
            <person name="Ghai R."/>
            <person name="Kavagutti S V."/>
        </authorList>
    </citation>
    <scope>NUCLEOTIDE SEQUENCE</scope>
</reference>